<keyword evidence="11" id="KW-1185">Reference proteome</keyword>
<keyword evidence="4" id="KW-0805">Transcription regulation</keyword>
<evidence type="ECO:0000256" key="4">
    <source>
        <dbReference type="ARBA" id="ARBA00023015"/>
    </source>
</evidence>
<dbReference type="Pfam" id="PF24990">
    <property type="entry name" value="PAS_13"/>
    <property type="match status" value="1"/>
</dbReference>
<evidence type="ECO:0000256" key="1">
    <source>
        <dbReference type="ARBA" id="ARBA00004123"/>
    </source>
</evidence>
<evidence type="ECO:0000256" key="2">
    <source>
        <dbReference type="ARBA" id="ARBA00022723"/>
    </source>
</evidence>
<feature type="region of interest" description="Disordered" evidence="8">
    <location>
        <begin position="1"/>
        <end position="38"/>
    </location>
</feature>
<organism evidence="10 11">
    <name type="scientific">Ascobolus immersus RN42</name>
    <dbReference type="NCBI Taxonomy" id="1160509"/>
    <lineage>
        <taxon>Eukaryota</taxon>
        <taxon>Fungi</taxon>
        <taxon>Dikarya</taxon>
        <taxon>Ascomycota</taxon>
        <taxon>Pezizomycotina</taxon>
        <taxon>Pezizomycetes</taxon>
        <taxon>Pezizales</taxon>
        <taxon>Ascobolaceae</taxon>
        <taxon>Ascobolus</taxon>
    </lineage>
</organism>
<dbReference type="GO" id="GO:0009267">
    <property type="term" value="P:cellular response to starvation"/>
    <property type="evidence" value="ECO:0007669"/>
    <property type="project" value="TreeGrafter"/>
</dbReference>
<proteinExistence type="predicted"/>
<evidence type="ECO:0000256" key="6">
    <source>
        <dbReference type="ARBA" id="ARBA00023163"/>
    </source>
</evidence>
<feature type="compositionally biased region" description="Polar residues" evidence="8">
    <location>
        <begin position="16"/>
        <end position="38"/>
    </location>
</feature>
<keyword evidence="5" id="KW-0238">DNA-binding</keyword>
<keyword evidence="7" id="KW-0539">Nucleus</keyword>
<feature type="compositionally biased region" description="Polar residues" evidence="8">
    <location>
        <begin position="203"/>
        <end position="215"/>
    </location>
</feature>
<dbReference type="AlphaFoldDB" id="A0A3N4IAI2"/>
<dbReference type="GO" id="GO:0003700">
    <property type="term" value="F:DNA-binding transcription factor activity"/>
    <property type="evidence" value="ECO:0007669"/>
    <property type="project" value="TreeGrafter"/>
</dbReference>
<dbReference type="InterPro" id="IPR056751">
    <property type="entry name" value="PAS_13"/>
</dbReference>
<accession>A0A3N4IAI2</accession>
<evidence type="ECO:0000256" key="5">
    <source>
        <dbReference type="ARBA" id="ARBA00023125"/>
    </source>
</evidence>
<evidence type="ECO:0000256" key="3">
    <source>
        <dbReference type="ARBA" id="ARBA00022833"/>
    </source>
</evidence>
<gene>
    <name evidence="10" type="ORF">BJ508DRAFT_326588</name>
</gene>
<dbReference type="GO" id="GO:0046872">
    <property type="term" value="F:metal ion binding"/>
    <property type="evidence" value="ECO:0007669"/>
    <property type="project" value="UniProtKB-KW"/>
</dbReference>
<dbReference type="Proteomes" id="UP000275078">
    <property type="component" value="Unassembled WGS sequence"/>
</dbReference>
<dbReference type="OrthoDB" id="2538135at2759"/>
<keyword evidence="3" id="KW-0862">Zinc</keyword>
<protein>
    <recommendedName>
        <fullName evidence="9">ERT1/acuK family PAS domain-containing protein</fullName>
    </recommendedName>
</protein>
<reference evidence="10 11" key="1">
    <citation type="journal article" date="2018" name="Nat. Ecol. Evol.">
        <title>Pezizomycetes genomes reveal the molecular basis of ectomycorrhizal truffle lifestyle.</title>
        <authorList>
            <person name="Murat C."/>
            <person name="Payen T."/>
            <person name="Noel B."/>
            <person name="Kuo A."/>
            <person name="Morin E."/>
            <person name="Chen J."/>
            <person name="Kohler A."/>
            <person name="Krizsan K."/>
            <person name="Balestrini R."/>
            <person name="Da Silva C."/>
            <person name="Montanini B."/>
            <person name="Hainaut M."/>
            <person name="Levati E."/>
            <person name="Barry K.W."/>
            <person name="Belfiori B."/>
            <person name="Cichocki N."/>
            <person name="Clum A."/>
            <person name="Dockter R.B."/>
            <person name="Fauchery L."/>
            <person name="Guy J."/>
            <person name="Iotti M."/>
            <person name="Le Tacon F."/>
            <person name="Lindquist E.A."/>
            <person name="Lipzen A."/>
            <person name="Malagnac F."/>
            <person name="Mello A."/>
            <person name="Molinier V."/>
            <person name="Miyauchi S."/>
            <person name="Poulain J."/>
            <person name="Riccioni C."/>
            <person name="Rubini A."/>
            <person name="Sitrit Y."/>
            <person name="Splivallo R."/>
            <person name="Traeger S."/>
            <person name="Wang M."/>
            <person name="Zifcakova L."/>
            <person name="Wipf D."/>
            <person name="Zambonelli A."/>
            <person name="Paolocci F."/>
            <person name="Nowrousian M."/>
            <person name="Ottonello S."/>
            <person name="Baldrian P."/>
            <person name="Spatafora J.W."/>
            <person name="Henrissat B."/>
            <person name="Nagy L.G."/>
            <person name="Aury J.M."/>
            <person name="Wincker P."/>
            <person name="Grigoriev I.V."/>
            <person name="Bonfante P."/>
            <person name="Martin F.M."/>
        </authorList>
    </citation>
    <scope>NUCLEOTIDE SEQUENCE [LARGE SCALE GENOMIC DNA]</scope>
    <source>
        <strain evidence="10 11">RN42</strain>
    </source>
</reference>
<dbReference type="STRING" id="1160509.A0A3N4IAI2"/>
<comment type="subcellular location">
    <subcellularLocation>
        <location evidence="1">Nucleus</location>
    </subcellularLocation>
</comment>
<evidence type="ECO:0000313" key="11">
    <source>
        <dbReference type="Proteomes" id="UP000275078"/>
    </source>
</evidence>
<dbReference type="EMBL" id="ML119681">
    <property type="protein sequence ID" value="RPA81201.1"/>
    <property type="molecule type" value="Genomic_DNA"/>
</dbReference>
<dbReference type="GO" id="GO:0005634">
    <property type="term" value="C:nucleus"/>
    <property type="evidence" value="ECO:0007669"/>
    <property type="project" value="UniProtKB-SubCell"/>
</dbReference>
<feature type="compositionally biased region" description="Polar residues" evidence="8">
    <location>
        <begin position="181"/>
        <end position="194"/>
    </location>
</feature>
<name>A0A3N4IAI2_ASCIM</name>
<dbReference type="PANTHER" id="PTHR47659:SF1">
    <property type="entry name" value="TRANSCRIPTION ACTIVATOR OF GLUCONEOGENESIS ERT1"/>
    <property type="match status" value="1"/>
</dbReference>
<feature type="domain" description="ERT1/acuK family PAS" evidence="9">
    <location>
        <begin position="319"/>
        <end position="485"/>
    </location>
</feature>
<sequence>MSGSYGGMPPPPDGTINPTSIAEQSPISPLTTQSSPISALQTTSAGNGYGMDSEAAWFNFDMAGLGDFGSRYGAMEFGALGQFQGGNNVVSNAGYETTFSPNSPAFPLGYSTSDEINSTWGGTGPNSRNNSTPGPGMGGLNFPNTYTIAAAPSSLTSPSPPAPSPQPLGGSSATSPGYHELSTTSPNIVATSGATTGGFYRPPQTSGVGSFNGNYPQLAAANQNHLQQRRPKPPLDPSTIYQTVSKPYPYPEHFHRLFHLIETRFPRQSVVRIARSFALFRPSFIACTQTLKEPDLVFMEKCFQRTLWEYEKFIQSCGTPTIVCRRTGEVAAVGKEFCMLTGWSKEVLLGEKTNLNTNFVGAGKPLNPVAPSRSAEFPKDVEEDMKPATPKPVFLAELLDEESVVQFYEEFAKMAFGDSRGSVTTRCKVLKYTPPAAYDDKGNEIKTRTMGLGGGKDGKVECVFCWTIKRDVFDIPMLIVGNFLPILEGPTGN</sequence>
<evidence type="ECO:0000313" key="10">
    <source>
        <dbReference type="EMBL" id="RPA81201.1"/>
    </source>
</evidence>
<dbReference type="PANTHER" id="PTHR47659">
    <property type="entry name" value="ZN(II)2CYS6 TRANSCRIPTION FACTOR (EUROFUNG)-RELATED"/>
    <property type="match status" value="1"/>
</dbReference>
<evidence type="ECO:0000256" key="7">
    <source>
        <dbReference type="ARBA" id="ARBA00023242"/>
    </source>
</evidence>
<feature type="region of interest" description="Disordered" evidence="8">
    <location>
        <begin position="116"/>
        <end position="216"/>
    </location>
</feature>
<keyword evidence="2" id="KW-0479">Metal-binding</keyword>
<evidence type="ECO:0000256" key="8">
    <source>
        <dbReference type="SAM" id="MobiDB-lite"/>
    </source>
</evidence>
<dbReference type="GO" id="GO:0000977">
    <property type="term" value="F:RNA polymerase II transcription regulatory region sequence-specific DNA binding"/>
    <property type="evidence" value="ECO:0007669"/>
    <property type="project" value="TreeGrafter"/>
</dbReference>
<dbReference type="InterPro" id="IPR050335">
    <property type="entry name" value="ERT1_acuK_gluconeogen_tf"/>
</dbReference>
<evidence type="ECO:0000259" key="9">
    <source>
        <dbReference type="Pfam" id="PF24990"/>
    </source>
</evidence>
<feature type="compositionally biased region" description="Polar residues" evidence="8">
    <location>
        <begin position="116"/>
        <end position="133"/>
    </location>
</feature>
<keyword evidence="6" id="KW-0804">Transcription</keyword>